<dbReference type="RefSeq" id="WP_122316172.1">
    <property type="nucleotide sequence ID" value="NZ_RBRE01000045.1"/>
</dbReference>
<name>A0A3M4LWC1_PSECI</name>
<dbReference type="EMBL" id="RBRE01000045">
    <property type="protein sequence ID" value="RMQ45838.1"/>
    <property type="molecule type" value="Genomic_DNA"/>
</dbReference>
<gene>
    <name evidence="2" type="ORF">ALQ04_02435</name>
</gene>
<evidence type="ECO:0000313" key="3">
    <source>
        <dbReference type="Proteomes" id="UP000277236"/>
    </source>
</evidence>
<feature type="compositionally biased region" description="Polar residues" evidence="1">
    <location>
        <begin position="1"/>
        <end position="10"/>
    </location>
</feature>
<proteinExistence type="predicted"/>
<protein>
    <submittedName>
        <fullName evidence="2">HrpB</fullName>
    </submittedName>
</protein>
<evidence type="ECO:0000313" key="2">
    <source>
        <dbReference type="EMBL" id="RMQ45838.1"/>
    </source>
</evidence>
<accession>A0A3M4LWC1</accession>
<dbReference type="Proteomes" id="UP000277236">
    <property type="component" value="Unassembled WGS sequence"/>
</dbReference>
<evidence type="ECO:0000256" key="1">
    <source>
        <dbReference type="SAM" id="MobiDB-lite"/>
    </source>
</evidence>
<dbReference type="Pfam" id="PF17001">
    <property type="entry name" value="T3SS_basalb_I"/>
    <property type="match status" value="1"/>
</dbReference>
<organism evidence="2 3">
    <name type="scientific">Pseudomonas cichorii</name>
    <dbReference type="NCBI Taxonomy" id="36746"/>
    <lineage>
        <taxon>Bacteria</taxon>
        <taxon>Pseudomonadati</taxon>
        <taxon>Pseudomonadota</taxon>
        <taxon>Gammaproteobacteria</taxon>
        <taxon>Pseudomonadales</taxon>
        <taxon>Pseudomonadaceae</taxon>
        <taxon>Pseudomonas</taxon>
    </lineage>
</organism>
<dbReference type="OrthoDB" id="7029301at2"/>
<dbReference type="AlphaFoldDB" id="A0A3M4LWC1"/>
<reference evidence="2 3" key="1">
    <citation type="submission" date="2018-08" db="EMBL/GenBank/DDBJ databases">
        <title>Recombination of ecologically and evolutionarily significant loci maintains genetic cohesion in the Pseudomonas syringae species complex.</title>
        <authorList>
            <person name="Dillon M."/>
            <person name="Thakur S."/>
            <person name="Almeida R.N.D."/>
            <person name="Weir B.S."/>
            <person name="Guttman D.S."/>
        </authorList>
    </citation>
    <scope>NUCLEOTIDE SEQUENCE [LARGE SCALE GENOMIC DNA]</scope>
    <source>
        <strain evidence="2 3">ICMP 3353</strain>
    </source>
</reference>
<sequence>MAVTRVSTHHTGLFETEVTSPPPGPTPAEADIAWFNAAMRSGEPKTASDTQMLVSPISKASTAYQKESERVDRDLQRAAKSTDPKMALDANRSLSSFYLESLLSAKLVSKAAQSVEKLTSLQ</sequence>
<dbReference type="NCBIfam" id="TIGR02497">
    <property type="entry name" value="yscI_hrpB_dom"/>
    <property type="match status" value="1"/>
</dbReference>
<feature type="region of interest" description="Disordered" evidence="1">
    <location>
        <begin position="1"/>
        <end position="27"/>
    </location>
</feature>
<dbReference type="GO" id="GO:0030254">
    <property type="term" value="P:protein secretion by the type III secretion system"/>
    <property type="evidence" value="ECO:0007669"/>
    <property type="project" value="InterPro"/>
</dbReference>
<dbReference type="InterPro" id="IPR012670">
    <property type="entry name" value="T3SS_YscI/HrpB"/>
</dbReference>
<comment type="caution">
    <text evidence="2">The sequence shown here is derived from an EMBL/GenBank/DDBJ whole genome shotgun (WGS) entry which is preliminary data.</text>
</comment>